<accession>A0A061F1M0</accession>
<name>A0A061F1M0_THECC</name>
<dbReference type="GO" id="GO:0003676">
    <property type="term" value="F:nucleic acid binding"/>
    <property type="evidence" value="ECO:0007669"/>
    <property type="project" value="InterPro"/>
</dbReference>
<dbReference type="PANTHER" id="PTHR42648:SF18">
    <property type="entry name" value="RETROTRANSPOSON, UNCLASSIFIED-LIKE PROTEIN"/>
    <property type="match status" value="1"/>
</dbReference>
<dbReference type="InterPro" id="IPR013103">
    <property type="entry name" value="RVT_2"/>
</dbReference>
<dbReference type="Gramene" id="EOY10951">
    <property type="protein sequence ID" value="EOY10951"/>
    <property type="gene ID" value="TCM_026216"/>
</dbReference>
<sequence>MHQIMNLTREFKTLKMRNDEGIQANFDRVLRIVNELRLLGEVVTERRIVAKFLISLLENFESKITSLEGFEDLTKLTMNELINNLQALEQKRAMRSEYIENALVAKTKGLKVKKESSKKTNQKGKNKSGEAVAEQENNDDEVLFMAKMEEDLEKTNIWLLDSACSHHLTSNKGIFTTLDNSFQSKVKIGDENFLKVLEVGIVKLAEKHFALPFKDQLCTVFDSHGDEMFIVEMKNYCYPLNLAGTTHLALYNEHDLSETWHRILGHVNYTSLSLMLGKQTRKSFPKVNKWKAFGKLELVRTDRSGPMKNSPLNGSKYYILFIDDFTKYCWVYFIKQKSGVLEKFVQFTALVENFSNSTIKTLISDNAEPSNFAEVSKENQWRATIEAEIGMIKKNNTWILVDRPSNQNLIGVKWIFKTKLNPDGFVNKHKARLVVKGFAQVYGVDYMETFAPVARHDTIRLLAALSAKEDDLLITDLESDCLIKFKTDMLKDLLKKFRMDYCKVVRTPLATGSRFCIDDGVAKANETLDKTEAEYIAITATTNQALWLRKVLADLNFPQIKGTLIRVDNQSTMAIARNPVQHGRTKHIRVKFRALKAAVKEGEIQLEYCHIDDQVADIFTKGLGAKPFEFLREKLGAYPSGIKEAVAAAQVMVEEAVELLDC</sequence>
<dbReference type="eggNOG" id="KOG0017">
    <property type="taxonomic scope" value="Eukaryota"/>
</dbReference>
<dbReference type="AlphaFoldDB" id="A0A061F1M0"/>
<dbReference type="Proteomes" id="UP000026915">
    <property type="component" value="Chromosome 5"/>
</dbReference>
<dbReference type="EMBL" id="CM001883">
    <property type="protein sequence ID" value="EOY10951.1"/>
    <property type="molecule type" value="Genomic_DNA"/>
</dbReference>
<keyword evidence="7" id="KW-1185">Reference proteome</keyword>
<evidence type="ECO:0000256" key="3">
    <source>
        <dbReference type="ARBA" id="ARBA00022801"/>
    </source>
</evidence>
<feature type="domain" description="Integrase catalytic" evidence="5">
    <location>
        <begin position="281"/>
        <end position="366"/>
    </location>
</feature>
<dbReference type="InterPro" id="IPR001584">
    <property type="entry name" value="Integrase_cat-core"/>
</dbReference>
<gene>
    <name evidence="6" type="ORF">TCM_026216</name>
</gene>
<evidence type="ECO:0000256" key="2">
    <source>
        <dbReference type="ARBA" id="ARBA00022723"/>
    </source>
</evidence>
<dbReference type="InterPro" id="IPR039537">
    <property type="entry name" value="Retrotran_Ty1/copia-like"/>
</dbReference>
<dbReference type="InterPro" id="IPR036397">
    <property type="entry name" value="RNaseH_sf"/>
</dbReference>
<dbReference type="Pfam" id="PF07727">
    <property type="entry name" value="RVT_2"/>
    <property type="match status" value="1"/>
</dbReference>
<evidence type="ECO:0000313" key="7">
    <source>
        <dbReference type="Proteomes" id="UP000026915"/>
    </source>
</evidence>
<dbReference type="GO" id="GO:0046872">
    <property type="term" value="F:metal ion binding"/>
    <property type="evidence" value="ECO:0007669"/>
    <property type="project" value="UniProtKB-KW"/>
</dbReference>
<feature type="region of interest" description="Disordered" evidence="4">
    <location>
        <begin position="114"/>
        <end position="136"/>
    </location>
</feature>
<dbReference type="SUPFAM" id="SSF53098">
    <property type="entry name" value="Ribonuclease H-like"/>
    <property type="match status" value="1"/>
</dbReference>
<dbReference type="Pfam" id="PF22936">
    <property type="entry name" value="Pol_BBD"/>
    <property type="match status" value="1"/>
</dbReference>
<dbReference type="InParanoid" id="A0A061F1M0"/>
<evidence type="ECO:0000256" key="1">
    <source>
        <dbReference type="ARBA" id="ARBA00022670"/>
    </source>
</evidence>
<dbReference type="PANTHER" id="PTHR42648">
    <property type="entry name" value="TRANSPOSASE, PUTATIVE-RELATED"/>
    <property type="match status" value="1"/>
</dbReference>
<dbReference type="HOGENOM" id="CLU_001650_5_1_1"/>
<dbReference type="GO" id="GO:0015074">
    <property type="term" value="P:DNA integration"/>
    <property type="evidence" value="ECO:0007669"/>
    <property type="project" value="InterPro"/>
</dbReference>
<proteinExistence type="predicted"/>
<dbReference type="InterPro" id="IPR054722">
    <property type="entry name" value="PolX-like_BBD"/>
</dbReference>
<dbReference type="GO" id="GO:0006508">
    <property type="term" value="P:proteolysis"/>
    <property type="evidence" value="ECO:0007669"/>
    <property type="project" value="UniProtKB-KW"/>
</dbReference>
<dbReference type="Gene3D" id="3.30.420.10">
    <property type="entry name" value="Ribonuclease H-like superfamily/Ribonuclease H"/>
    <property type="match status" value="1"/>
</dbReference>
<reference evidence="6 7" key="1">
    <citation type="journal article" date="2013" name="Genome Biol.">
        <title>The genome sequence of the most widely cultivated cacao type and its use to identify candidate genes regulating pod color.</title>
        <authorList>
            <person name="Motamayor J.C."/>
            <person name="Mockaitis K."/>
            <person name="Schmutz J."/>
            <person name="Haiminen N."/>
            <person name="Iii D.L."/>
            <person name="Cornejo O."/>
            <person name="Findley S.D."/>
            <person name="Zheng P."/>
            <person name="Utro F."/>
            <person name="Royaert S."/>
            <person name="Saski C."/>
            <person name="Jenkins J."/>
            <person name="Podicheti R."/>
            <person name="Zhao M."/>
            <person name="Scheffler B.E."/>
            <person name="Stack J.C."/>
            <person name="Feltus F.A."/>
            <person name="Mustiga G.M."/>
            <person name="Amores F."/>
            <person name="Phillips W."/>
            <person name="Marelli J.P."/>
            <person name="May G.D."/>
            <person name="Shapiro H."/>
            <person name="Ma J."/>
            <person name="Bustamante C.D."/>
            <person name="Schnell R.J."/>
            <person name="Main D."/>
            <person name="Gilbert D."/>
            <person name="Parida L."/>
            <person name="Kuhn D.N."/>
        </authorList>
    </citation>
    <scope>NUCLEOTIDE SEQUENCE [LARGE SCALE GENOMIC DNA]</scope>
    <source>
        <strain evidence="7">cv. Matina 1-6</strain>
    </source>
</reference>
<dbReference type="PROSITE" id="PS50994">
    <property type="entry name" value="INTEGRASE"/>
    <property type="match status" value="1"/>
</dbReference>
<dbReference type="InterPro" id="IPR012337">
    <property type="entry name" value="RNaseH-like_sf"/>
</dbReference>
<evidence type="ECO:0000259" key="5">
    <source>
        <dbReference type="PROSITE" id="PS50994"/>
    </source>
</evidence>
<evidence type="ECO:0000256" key="4">
    <source>
        <dbReference type="SAM" id="MobiDB-lite"/>
    </source>
</evidence>
<protein>
    <recommendedName>
        <fullName evidence="5">Integrase catalytic domain-containing protein</fullName>
    </recommendedName>
</protein>
<dbReference type="Pfam" id="PF14223">
    <property type="entry name" value="Retrotran_gag_2"/>
    <property type="match status" value="1"/>
</dbReference>
<keyword evidence="3" id="KW-0378">Hydrolase</keyword>
<dbReference type="GO" id="GO:0008233">
    <property type="term" value="F:peptidase activity"/>
    <property type="evidence" value="ECO:0007669"/>
    <property type="project" value="UniProtKB-KW"/>
</dbReference>
<evidence type="ECO:0000313" key="6">
    <source>
        <dbReference type="EMBL" id="EOY10951.1"/>
    </source>
</evidence>
<keyword evidence="2" id="KW-0479">Metal-binding</keyword>
<dbReference type="CDD" id="cd09272">
    <property type="entry name" value="RNase_HI_RT_Ty1"/>
    <property type="match status" value="1"/>
</dbReference>
<keyword evidence="1" id="KW-0645">Protease</keyword>
<organism evidence="6 7">
    <name type="scientific">Theobroma cacao</name>
    <name type="common">Cacao</name>
    <name type="synonym">Cocoa</name>
    <dbReference type="NCBI Taxonomy" id="3641"/>
    <lineage>
        <taxon>Eukaryota</taxon>
        <taxon>Viridiplantae</taxon>
        <taxon>Streptophyta</taxon>
        <taxon>Embryophyta</taxon>
        <taxon>Tracheophyta</taxon>
        <taxon>Spermatophyta</taxon>
        <taxon>Magnoliopsida</taxon>
        <taxon>eudicotyledons</taxon>
        <taxon>Gunneridae</taxon>
        <taxon>Pentapetalae</taxon>
        <taxon>rosids</taxon>
        <taxon>malvids</taxon>
        <taxon>Malvales</taxon>
        <taxon>Malvaceae</taxon>
        <taxon>Byttnerioideae</taxon>
        <taxon>Theobroma</taxon>
    </lineage>
</organism>